<reference evidence="2 3" key="2">
    <citation type="submission" date="2018-06" db="EMBL/GenBank/DDBJ databases">
        <title>Metagenomic assembly of (sub)arctic Cyanobacteria and their associated microbiome from non-axenic cultures.</title>
        <authorList>
            <person name="Baurain D."/>
        </authorList>
    </citation>
    <scope>NUCLEOTIDE SEQUENCE [LARGE SCALE GENOMIC DNA]</scope>
    <source>
        <strain evidence="2">ULC129bin1</strain>
    </source>
</reference>
<name>A0A2W4UTQ0_9CYAN</name>
<dbReference type="Proteomes" id="UP000249354">
    <property type="component" value="Unassembled WGS sequence"/>
</dbReference>
<feature type="domain" description="CobQ/CobB/MinD/ParA nucleotide binding" evidence="1">
    <location>
        <begin position="3"/>
        <end position="170"/>
    </location>
</feature>
<dbReference type="SUPFAM" id="SSF52540">
    <property type="entry name" value="P-loop containing nucleoside triphosphate hydrolases"/>
    <property type="match status" value="1"/>
</dbReference>
<gene>
    <name evidence="2" type="ORF">DCF25_06575</name>
</gene>
<evidence type="ECO:0000313" key="3">
    <source>
        <dbReference type="Proteomes" id="UP000249354"/>
    </source>
</evidence>
<dbReference type="PIRSF" id="PIRSF009320">
    <property type="entry name" value="Nuc_binding_HP_1000"/>
    <property type="match status" value="1"/>
</dbReference>
<dbReference type="EMBL" id="QBMC01000030">
    <property type="protein sequence ID" value="PZO20369.1"/>
    <property type="molecule type" value="Genomic_DNA"/>
</dbReference>
<proteinExistence type="predicted"/>
<evidence type="ECO:0000259" key="1">
    <source>
        <dbReference type="Pfam" id="PF01656"/>
    </source>
</evidence>
<protein>
    <submittedName>
        <fullName evidence="2">Chromosome partitioning protein ParA</fullName>
    </submittedName>
</protein>
<dbReference type="PANTHER" id="PTHR13696">
    <property type="entry name" value="P-LOOP CONTAINING NUCLEOSIDE TRIPHOSPHATE HYDROLASE"/>
    <property type="match status" value="1"/>
</dbReference>
<accession>A0A2W4UTQ0</accession>
<dbReference type="Pfam" id="PF01656">
    <property type="entry name" value="CbiA"/>
    <property type="match status" value="1"/>
</dbReference>
<dbReference type="CDD" id="cd02042">
    <property type="entry name" value="ParAB_family"/>
    <property type="match status" value="1"/>
</dbReference>
<dbReference type="Gene3D" id="3.40.50.300">
    <property type="entry name" value="P-loop containing nucleotide triphosphate hydrolases"/>
    <property type="match status" value="1"/>
</dbReference>
<reference evidence="3" key="1">
    <citation type="submission" date="2018-04" db="EMBL/GenBank/DDBJ databases">
        <authorList>
            <person name="Cornet L."/>
        </authorList>
    </citation>
    <scope>NUCLEOTIDE SEQUENCE [LARGE SCALE GENOMIC DNA]</scope>
</reference>
<dbReference type="InterPro" id="IPR050678">
    <property type="entry name" value="DNA_Partitioning_ATPase"/>
</dbReference>
<dbReference type="AlphaFoldDB" id="A0A2W4UTQ0"/>
<dbReference type="InterPro" id="IPR002586">
    <property type="entry name" value="CobQ/CobB/MinD/ParA_Nub-bd_dom"/>
</dbReference>
<dbReference type="InterPro" id="IPR027417">
    <property type="entry name" value="P-loop_NTPase"/>
</dbReference>
<comment type="caution">
    <text evidence="2">The sequence shown here is derived from an EMBL/GenBank/DDBJ whole genome shotgun (WGS) entry which is preliminary data.</text>
</comment>
<sequence length="197" mass="20882">MIITVASNKGGVGKSTSAVHVAAFFSARGPTLLIDGDLNRSALQWAKPGKLPFEVCDIDEGVMLSRKYEHVIIDTPARPTAAELAKLAKGCDLLIVPSTPDALSIGPLLEMCKQLKGRNYKILLTLIPPKPNQSGADARKAIAKAKLPLFETGIRRLECFKKAALAGVPVADVKGDSMAGIAASCYQKVGEEILSND</sequence>
<evidence type="ECO:0000313" key="2">
    <source>
        <dbReference type="EMBL" id="PZO20369.1"/>
    </source>
</evidence>
<organism evidence="2 3">
    <name type="scientific">Leptolyngbya foveolarum</name>
    <dbReference type="NCBI Taxonomy" id="47253"/>
    <lineage>
        <taxon>Bacteria</taxon>
        <taxon>Bacillati</taxon>
        <taxon>Cyanobacteriota</taxon>
        <taxon>Cyanophyceae</taxon>
        <taxon>Leptolyngbyales</taxon>
        <taxon>Leptolyngbyaceae</taxon>
        <taxon>Leptolyngbya group</taxon>
        <taxon>Leptolyngbya</taxon>
    </lineage>
</organism>
<dbReference type="PANTHER" id="PTHR13696:SF96">
    <property type="entry name" value="COBQ_COBB_MIND_PARA NUCLEOTIDE BINDING DOMAIN-CONTAINING PROTEIN"/>
    <property type="match status" value="1"/>
</dbReference>